<dbReference type="EMBL" id="LHUG01000003">
    <property type="protein sequence ID" value="PAB01604.1"/>
    <property type="molecule type" value="Genomic_DNA"/>
</dbReference>
<dbReference type="PRINTS" id="PR00069">
    <property type="entry name" value="ALDKETRDTASE"/>
</dbReference>
<dbReference type="GO" id="GO:0005829">
    <property type="term" value="C:cytosol"/>
    <property type="evidence" value="ECO:0007669"/>
    <property type="project" value="TreeGrafter"/>
</dbReference>
<accession>A0A267HTD6</accession>
<organism evidence="3 4">
    <name type="scientific">Enterococcus canintestini</name>
    <dbReference type="NCBI Taxonomy" id="317010"/>
    <lineage>
        <taxon>Bacteria</taxon>
        <taxon>Bacillati</taxon>
        <taxon>Bacillota</taxon>
        <taxon>Bacilli</taxon>
        <taxon>Lactobacillales</taxon>
        <taxon>Enterococcaceae</taxon>
        <taxon>Enterococcus</taxon>
    </lineage>
</organism>
<dbReference type="AlphaFoldDB" id="A0A267HTD6"/>
<comment type="caution">
    <text evidence="3">The sequence shown here is derived from an EMBL/GenBank/DDBJ whole genome shotgun (WGS) entry which is preliminary data.</text>
</comment>
<dbReference type="InterPro" id="IPR050523">
    <property type="entry name" value="AKR_Detox_Biosynth"/>
</dbReference>
<evidence type="ECO:0000256" key="1">
    <source>
        <dbReference type="ARBA" id="ARBA00023002"/>
    </source>
</evidence>
<dbReference type="InterPro" id="IPR036812">
    <property type="entry name" value="NAD(P)_OxRdtase_dom_sf"/>
</dbReference>
<evidence type="ECO:0000313" key="3">
    <source>
        <dbReference type="EMBL" id="PAB01604.1"/>
    </source>
</evidence>
<evidence type="ECO:0000313" key="4">
    <source>
        <dbReference type="Proteomes" id="UP000216797"/>
    </source>
</evidence>
<dbReference type="PANTHER" id="PTHR43364">
    <property type="entry name" value="NADH-SPECIFIC METHYLGLYOXAL REDUCTASE-RELATED"/>
    <property type="match status" value="1"/>
</dbReference>
<dbReference type="InterPro" id="IPR020471">
    <property type="entry name" value="AKR"/>
</dbReference>
<dbReference type="Gene3D" id="3.20.20.100">
    <property type="entry name" value="NADP-dependent oxidoreductase domain"/>
    <property type="match status" value="1"/>
</dbReference>
<dbReference type="Pfam" id="PF00248">
    <property type="entry name" value="Aldo_ket_red"/>
    <property type="match status" value="1"/>
</dbReference>
<name>A0A267HTD6_9ENTE</name>
<evidence type="ECO:0000259" key="2">
    <source>
        <dbReference type="Pfam" id="PF00248"/>
    </source>
</evidence>
<dbReference type="SUPFAM" id="SSF51430">
    <property type="entry name" value="NAD(P)-linked oxidoreductase"/>
    <property type="match status" value="1"/>
</dbReference>
<dbReference type="GO" id="GO:0016491">
    <property type="term" value="F:oxidoreductase activity"/>
    <property type="evidence" value="ECO:0007669"/>
    <property type="project" value="UniProtKB-KW"/>
</dbReference>
<keyword evidence="1" id="KW-0560">Oxidoreductase</keyword>
<dbReference type="PANTHER" id="PTHR43364:SF4">
    <property type="entry name" value="NAD(P)-LINKED OXIDOREDUCTASE SUPERFAMILY PROTEIN"/>
    <property type="match status" value="1"/>
</dbReference>
<gene>
    <name evidence="3" type="ORF">AKL21_03900</name>
</gene>
<sequence length="316" mass="36760">MMIQDSYTVKDKDVILSKLILGSSDYLKLDNMEKVDRMFTQYVEEGGRTFDTARHYRESEAVIGHWLKDKKRDDYTIITKGCHPVREAPRIPRVNPESILTDLTISLEMLGTDYVDVLLLHRDDRNQPVGPLMETLSKLVDENKIRSFGVSNWELPRIIEAKEYCENHELNPLSFNSPNFSLAKVNQPRWENCVTADDRMVTWHEKTNFPLISWSAQAEAFFGNRFRPEDVTNPTMAEFVTVYFNDLNWKRLRICEELAKEKGVKPIQISLAYVLNQSFPSYATIGPEEDWQLFDSIEAMKIQLSDEEIMHLKKGE</sequence>
<dbReference type="InterPro" id="IPR023210">
    <property type="entry name" value="NADP_OxRdtase_dom"/>
</dbReference>
<dbReference type="Proteomes" id="UP000216797">
    <property type="component" value="Unassembled WGS sequence"/>
</dbReference>
<dbReference type="CDD" id="cd19082">
    <property type="entry name" value="AKR_AKR10A1_2"/>
    <property type="match status" value="1"/>
</dbReference>
<keyword evidence="4" id="KW-1185">Reference proteome</keyword>
<protein>
    <submittedName>
        <fullName evidence="3">Aldo/keto reductase</fullName>
    </submittedName>
</protein>
<proteinExistence type="predicted"/>
<feature type="domain" description="NADP-dependent oxidoreductase" evidence="2">
    <location>
        <begin position="31"/>
        <end position="313"/>
    </location>
</feature>
<reference evidence="3 4" key="1">
    <citation type="submission" date="2015-08" db="EMBL/GenBank/DDBJ databases">
        <title>Enterococcus genome sequence.</title>
        <authorList>
            <person name="Acedo J.Z."/>
            <person name="Vederas J.C."/>
        </authorList>
    </citation>
    <scope>NUCLEOTIDE SEQUENCE [LARGE SCALE GENOMIC DNA]</scope>
    <source>
        <strain evidence="3 4">49</strain>
    </source>
</reference>